<keyword evidence="11" id="KW-0677">Repeat</keyword>
<dbReference type="PIRSF" id="PIRSF000006">
    <property type="entry name" value="Cbb3-Cox_fixP"/>
    <property type="match status" value="1"/>
</dbReference>
<evidence type="ECO:0000256" key="4">
    <source>
        <dbReference type="ARBA" id="ARBA00022448"/>
    </source>
</evidence>
<evidence type="ECO:0000256" key="12">
    <source>
        <dbReference type="ARBA" id="ARBA00022781"/>
    </source>
</evidence>
<evidence type="ECO:0000256" key="3">
    <source>
        <dbReference type="ARBA" id="ARBA00006113"/>
    </source>
</evidence>
<dbReference type="Gene3D" id="6.10.280.130">
    <property type="match status" value="1"/>
</dbReference>
<feature type="binding site" description="covalent" evidence="23">
    <location>
        <position position="233"/>
    </location>
    <ligand>
        <name>heme c</name>
        <dbReference type="ChEBI" id="CHEBI:61717"/>
        <label>2</label>
    </ligand>
</feature>
<keyword evidence="7 21" id="KW-0349">Heme</keyword>
<evidence type="ECO:0000313" key="33">
    <source>
        <dbReference type="Proteomes" id="UP000045039"/>
    </source>
</evidence>
<accession>A0A069Q965</accession>
<dbReference type="SMR" id="A0A069Q965"/>
<accession>A0A1S1C587</accession>
<evidence type="ECO:0000256" key="15">
    <source>
        <dbReference type="ARBA" id="ARBA00023002"/>
    </source>
</evidence>
<evidence type="ECO:0000313" key="35">
    <source>
        <dbReference type="Proteomes" id="UP000270834"/>
    </source>
</evidence>
<evidence type="ECO:0000256" key="2">
    <source>
        <dbReference type="ARBA" id="ARBA00004673"/>
    </source>
</evidence>
<gene>
    <name evidence="28" type="primary">ccoP</name>
    <name evidence="26" type="synonym">ccoP1</name>
    <name evidence="30" type="ORF">ALP65_03423</name>
    <name evidence="29" type="ORF">CAZ10_28445</name>
    <name evidence="27" type="ORF">GNQ48_01800</name>
    <name evidence="28" type="ORF">GUL26_35160</name>
    <name evidence="31" type="ORF">IPC1295_04490</name>
    <name evidence="32" type="ORF">L4V69_23020</name>
    <name evidence="26" type="ORF">PAERUG_P19_London_7_VIM_2_05_10_05541</name>
</gene>
<reference evidence="26" key="2">
    <citation type="submission" date="2015-06" db="EMBL/GenBank/DDBJ databases">
        <authorList>
            <person name="Radhakrishnan R."/>
            <person name="Underwood A."/>
            <person name="Al-Shahib A."/>
        </authorList>
    </citation>
    <scope>NUCLEOTIDE SEQUENCE</scope>
    <source>
        <strain evidence="26">P19_London_7_VIM_2_05_10</strain>
    </source>
</reference>
<keyword evidence="6 21" id="KW-0997">Cell inner membrane</keyword>
<evidence type="ECO:0000256" key="11">
    <source>
        <dbReference type="ARBA" id="ARBA00022737"/>
    </source>
</evidence>
<keyword evidence="15 21" id="KW-0560">Oxidoreductase</keyword>
<reference evidence="31 36" key="4">
    <citation type="submission" date="2017-08" db="EMBL/GenBank/DDBJ databases">
        <authorList>
            <person name="Feschi L."/>
            <person name="Jeukens J."/>
            <person name="Emond-Rheault J.-G."/>
            <person name="Kukavica-Ibrulj I."/>
            <person name="Boyle B."/>
            <person name="Levesque R.C."/>
        </authorList>
    </citation>
    <scope>NUCLEOTIDE SEQUENCE [LARGE SCALE GENOMIC DNA]</scope>
    <source>
        <strain evidence="31 36">PA-W36</strain>
    </source>
</reference>
<sequence>MTTFWSLYITALTVGTLIALLWLVFATRKGEAKGTTEKTMGHSYDGIEEYDNPLPKWWFMLYIGTIVFSVGYLVLYPGLGNWKGVLPGYEGGWTQDKQWEREMNIAQEKYGPIFAKYAAMPIEEVAKDEHAMKMGSRMFATYCSICHGSDAKGALGFPNLADNEWRWGGDPQSIETTILGGRHAIMAAWGDILGEDGVKNVAAYVRTELAGLKLPEGTKADVEAGKQIFSVNCVACHGPEGKGTALVGAPNLTNPGAFIYGSSYAQLQQTIRHGRQGQMPAQEPYLGKEKVHILAAYIYNLSHNQGSN</sequence>
<evidence type="ECO:0000313" key="32">
    <source>
        <dbReference type="EMBL" id="WOS75376.1"/>
    </source>
</evidence>
<dbReference type="UniPathway" id="UPA00705"/>
<dbReference type="Pfam" id="PF13442">
    <property type="entry name" value="Cytochrome_CBB3"/>
    <property type="match status" value="2"/>
</dbReference>
<dbReference type="AlphaFoldDB" id="A0A069Q965"/>
<feature type="transmembrane region" description="Helical" evidence="24">
    <location>
        <begin position="57"/>
        <end position="76"/>
    </location>
</feature>
<evidence type="ECO:0000256" key="8">
    <source>
        <dbReference type="ARBA" id="ARBA00022660"/>
    </source>
</evidence>
<evidence type="ECO:0000313" key="30">
    <source>
        <dbReference type="EMBL" id="RMS48865.1"/>
    </source>
</evidence>
<reference evidence="28" key="8">
    <citation type="submission" date="2020-01" db="EMBL/GenBank/DDBJ databases">
        <title>Bacteria Cultured from War Wounds Associated with the Conflict in Eastern Ukraine.</title>
        <authorList>
            <person name="Snesrud E."/>
            <person name="Galac M.R."/>
            <person name="Mc Gann P."/>
            <person name="Valentine K."/>
            <person name="Viacheslav K."/>
        </authorList>
    </citation>
    <scope>NUCLEOTIDE SEQUENCE</scope>
    <source>
        <strain evidence="28">VNMU148</strain>
    </source>
</reference>
<evidence type="ECO:0000313" key="26">
    <source>
        <dbReference type="EMBL" id="CRP78571.1"/>
    </source>
</evidence>
<dbReference type="FunFam" id="1.10.760.10:FF:000015">
    <property type="entry name" value="Cbb3-type cytochrome c oxidase subunit"/>
    <property type="match status" value="1"/>
</dbReference>
<feature type="binding site" description="covalent" evidence="23">
    <location>
        <position position="143"/>
    </location>
    <ligand>
        <name>heme c</name>
        <dbReference type="ChEBI" id="CHEBI:61717"/>
        <label>1</label>
    </ligand>
</feature>
<feature type="binding site" description="axial binding residue" evidence="22">
    <location>
        <position position="237"/>
    </location>
    <ligand>
        <name>heme c</name>
        <dbReference type="ChEBI" id="CHEBI:61717"/>
        <label>2</label>
    </ligand>
    <ligandPart>
        <name>Fe</name>
        <dbReference type="ChEBI" id="CHEBI:18248"/>
    </ligandPart>
</feature>
<feature type="binding site" description="covalent" evidence="23">
    <location>
        <position position="236"/>
    </location>
    <ligand>
        <name>heme c</name>
        <dbReference type="ChEBI" id="CHEBI:61717"/>
        <label>2</label>
    </ligand>
</feature>
<dbReference type="Proteomes" id="UP000045039">
    <property type="component" value="Unassembled WGS sequence"/>
</dbReference>
<reference evidence="29 34" key="3">
    <citation type="submission" date="2017-05" db="EMBL/GenBank/DDBJ databases">
        <authorList>
            <person name="Song R."/>
            <person name="Chenine A.L."/>
            <person name="Ruprecht R.M."/>
        </authorList>
    </citation>
    <scope>NUCLEOTIDE SEQUENCE [LARGE SCALE GENOMIC DNA]</scope>
    <source>
        <strain evidence="29 34">S567_C10_BS</strain>
    </source>
</reference>
<dbReference type="GO" id="GO:0006119">
    <property type="term" value="P:oxidative phosphorylation"/>
    <property type="evidence" value="ECO:0007669"/>
    <property type="project" value="UniProtKB-UniPathway"/>
</dbReference>
<comment type="cofactor">
    <cofactor evidence="21 23">
        <name>heme c</name>
        <dbReference type="ChEBI" id="CHEBI:61717"/>
    </cofactor>
    <text evidence="21 23">Binds 2 heme C groups per subunit.</text>
</comment>
<dbReference type="EMBL" id="RBSQ01001033">
    <property type="protein sequence ID" value="RMS48865.1"/>
    <property type="molecule type" value="Genomic_DNA"/>
</dbReference>
<keyword evidence="8 21" id="KW-0679">Respiratory chain</keyword>
<evidence type="ECO:0000256" key="24">
    <source>
        <dbReference type="SAM" id="Phobius"/>
    </source>
</evidence>
<dbReference type="GO" id="GO:0016491">
    <property type="term" value="F:oxidoreductase activity"/>
    <property type="evidence" value="ECO:0007669"/>
    <property type="project" value="UniProtKB-KW"/>
</dbReference>
<dbReference type="EMBL" id="CP136986">
    <property type="protein sequence ID" value="WOS75376.1"/>
    <property type="molecule type" value="Genomic_DNA"/>
</dbReference>
<dbReference type="InterPro" id="IPR036909">
    <property type="entry name" value="Cyt_c-like_dom_sf"/>
</dbReference>
<proteinExistence type="inferred from homology"/>
<dbReference type="Proteomes" id="UP000270834">
    <property type="component" value="Unassembled WGS sequence"/>
</dbReference>
<feature type="transmembrane region" description="Helical" evidence="24">
    <location>
        <begin position="7"/>
        <end position="25"/>
    </location>
</feature>
<dbReference type="GO" id="GO:0005886">
    <property type="term" value="C:plasma membrane"/>
    <property type="evidence" value="ECO:0007669"/>
    <property type="project" value="UniProtKB-SubCell"/>
</dbReference>
<dbReference type="Proteomes" id="UP000644192">
    <property type="component" value="Unassembled WGS sequence"/>
</dbReference>
<evidence type="ECO:0000256" key="6">
    <source>
        <dbReference type="ARBA" id="ARBA00022519"/>
    </source>
</evidence>
<dbReference type="KEGG" id="paeb:NCGM1900_5023"/>
<reference evidence="32" key="9">
    <citation type="submission" date="2023-06" db="EMBL/GenBank/DDBJ databases">
        <authorList>
            <consortium name="Clinical and Environmental Microbiology Branch: Whole genome sequencing antimicrobial resistance pathogens in the healthcare setting"/>
        </authorList>
    </citation>
    <scope>NUCLEOTIDE SEQUENCE</scope>
    <source>
        <strain evidence="32">2021CK-01020</strain>
    </source>
</reference>
<feature type="domain" description="Cytochrome c" evidence="25">
    <location>
        <begin position="130"/>
        <end position="209"/>
    </location>
</feature>
<evidence type="ECO:0000256" key="9">
    <source>
        <dbReference type="ARBA" id="ARBA00022692"/>
    </source>
</evidence>
<feature type="binding site" description="axial binding residue" evidence="22">
    <location>
        <position position="279"/>
    </location>
    <ligand>
        <name>heme c</name>
        <dbReference type="ChEBI" id="CHEBI:61717"/>
        <label>1</label>
    </ligand>
    <ligandPart>
        <name>Fe</name>
        <dbReference type="ChEBI" id="CHEBI:18248"/>
    </ligandPart>
</feature>
<reference evidence="30 35" key="5">
    <citation type="submission" date="2018-08" db="EMBL/GenBank/DDBJ databases">
        <title>Recombination of ecologically and evolutionarily significant loci maintains genetic cohesion in the Pseudomonas syringae species complex.</title>
        <authorList>
            <person name="Dillon M."/>
            <person name="Thakur S."/>
            <person name="Almeida R.N.D."/>
            <person name="Weir B.S."/>
            <person name="Guttman D.S."/>
        </authorList>
    </citation>
    <scope>NUCLEOTIDE SEQUENCE [LARGE SCALE GENOMIC DNA]</scope>
    <source>
        <strain evidence="30 35">ICMP 7846</strain>
    </source>
</reference>
<feature type="binding site" description="axial binding residue" evidence="22">
    <location>
        <position position="186"/>
    </location>
    <ligand>
        <name>heme c</name>
        <dbReference type="ChEBI" id="CHEBI:61717"/>
        <label>2</label>
    </ligand>
    <ligandPart>
        <name>Fe</name>
        <dbReference type="ChEBI" id="CHEBI:18248"/>
    </ligandPart>
</feature>
<dbReference type="SUPFAM" id="SSF46626">
    <property type="entry name" value="Cytochrome c"/>
    <property type="match status" value="2"/>
</dbReference>
<dbReference type="PANTHER" id="PTHR33751:SF1">
    <property type="entry name" value="CBB3-TYPE CYTOCHROME C OXIDASE SUBUNIT FIXP"/>
    <property type="match status" value="1"/>
</dbReference>
<dbReference type="GO" id="GO:0046872">
    <property type="term" value="F:metal ion binding"/>
    <property type="evidence" value="ECO:0007669"/>
    <property type="project" value="UniProtKB-KW"/>
</dbReference>
<keyword evidence="16 21" id="KW-0408">Iron</keyword>
<reference evidence="27 37" key="7">
    <citation type="submission" date="2019-11" db="EMBL/GenBank/DDBJ databases">
        <title>Genomes of ocular Pseudomonas aeruginosa isolates.</title>
        <authorList>
            <person name="Khan M."/>
            <person name="Rice S.A."/>
            <person name="Willcox M.D.P."/>
            <person name="Stapleton F."/>
        </authorList>
    </citation>
    <scope>NUCLEOTIDE SEQUENCE [LARGE SCALE GENOMIC DNA]</scope>
    <source>
        <strain evidence="27 37">PA221</strain>
    </source>
</reference>
<comment type="function">
    <text evidence="19">C-type cytochrome. Part of the cbb3-type cytochrome c oxidase complex. CcoP subunit is required for transferring electrons from donor cytochrome c via its heme groups to CcoO subunit. From there, electrons are shuttled to the catalytic binuclear center of CcoN subunit where oxygen reduction takes place. The complex also functions as a proton pump.</text>
</comment>
<reference evidence="31 36" key="6">
    <citation type="submission" date="2019-01" db="EMBL/GenBank/DDBJ databases">
        <title>The Pseudomonas aeruginosa pan-genome provides new insights on its population structure, horizontal gene transfer and pathogenicity.</title>
        <authorList>
            <person name="Freschi L."/>
            <person name="Vincent A.T."/>
            <person name="Jeukens J."/>
            <person name="Emond-Rheault J.-G."/>
            <person name="Kukavica-Ibrulj I."/>
            <person name="Dupont M.-J."/>
            <person name="Charette S.J."/>
            <person name="Boyle B."/>
            <person name="Levesque R.C."/>
        </authorList>
    </citation>
    <scope>NUCLEOTIDE SEQUENCE [LARGE SCALE GENOMIC DNA]</scope>
    <source>
        <strain evidence="31 36">PA-W36</strain>
    </source>
</reference>
<dbReference type="Pfam" id="PF14715">
    <property type="entry name" value="FixP_N"/>
    <property type="match status" value="1"/>
</dbReference>
<dbReference type="InterPro" id="IPR050597">
    <property type="entry name" value="Cytochrome_c_Oxidase_Subunit"/>
</dbReference>
<evidence type="ECO:0000256" key="23">
    <source>
        <dbReference type="PIRSR" id="PIRSR000006-2"/>
    </source>
</evidence>
<keyword evidence="10 21" id="KW-0479">Metal-binding</keyword>
<dbReference type="NCBIfam" id="TIGR00782">
    <property type="entry name" value="ccoP"/>
    <property type="match status" value="1"/>
</dbReference>
<comment type="subcellular location">
    <subcellularLocation>
        <location evidence="1">Cell inner membrane</location>
        <topology evidence="1">Multi-pass membrane protein</topology>
    </subcellularLocation>
</comment>
<feature type="binding site" description="axial binding residue" evidence="22">
    <location>
        <position position="147"/>
    </location>
    <ligand>
        <name>heme c</name>
        <dbReference type="ChEBI" id="CHEBI:61717"/>
        <label>1</label>
    </ligand>
    <ligandPart>
        <name>Fe</name>
        <dbReference type="ChEBI" id="CHEBI:18248"/>
    </ligandPart>
</feature>
<keyword evidence="12 21" id="KW-0375">Hydrogen ion transport</keyword>
<keyword evidence="13 21" id="KW-0249">Electron transport</keyword>
<reference evidence="32" key="10">
    <citation type="submission" date="2023-10" db="EMBL/GenBank/DDBJ databases">
        <title>Pathogen: clinical or host-associated sample.</title>
        <authorList>
            <person name="Hergert J."/>
            <person name="Casey R."/>
            <person name="Wagner J."/>
            <person name="Young E.L."/>
            <person name="Oakeson K.F."/>
        </authorList>
    </citation>
    <scope>NUCLEOTIDE SEQUENCE</scope>
    <source>
        <strain evidence="32">2021CK-01020</strain>
    </source>
</reference>
<dbReference type="EMBL" id="CVVU01000244">
    <property type="protein sequence ID" value="CRP78571.1"/>
    <property type="molecule type" value="Genomic_DNA"/>
</dbReference>
<comment type="pathway">
    <text evidence="2 21">Energy metabolism; oxidative phosphorylation.</text>
</comment>
<evidence type="ECO:0000256" key="14">
    <source>
        <dbReference type="ARBA" id="ARBA00022989"/>
    </source>
</evidence>
<evidence type="ECO:0000256" key="17">
    <source>
        <dbReference type="ARBA" id="ARBA00023065"/>
    </source>
</evidence>
<dbReference type="RefSeq" id="WP_003087308.1">
    <property type="nucleotide sequence ID" value="NZ_AP014622.1"/>
</dbReference>
<dbReference type="PROSITE" id="PS51007">
    <property type="entry name" value="CYTC"/>
    <property type="match status" value="2"/>
</dbReference>
<evidence type="ECO:0000256" key="16">
    <source>
        <dbReference type="ARBA" id="ARBA00023004"/>
    </source>
</evidence>
<evidence type="ECO:0000313" key="29">
    <source>
        <dbReference type="EMBL" id="OTI56718.1"/>
    </source>
</evidence>
<dbReference type="FunFam" id="1.10.760.10:FF:000013">
    <property type="entry name" value="Cbb3-type cytochrome c oxidase subunit"/>
    <property type="match status" value="1"/>
</dbReference>
<evidence type="ECO:0000313" key="31">
    <source>
        <dbReference type="EMBL" id="RPM21526.1"/>
    </source>
</evidence>
<dbReference type="Proteomes" id="UP000433532">
    <property type="component" value="Unassembled WGS sequence"/>
</dbReference>
<dbReference type="GO" id="GO:0009055">
    <property type="term" value="F:electron transfer activity"/>
    <property type="evidence" value="ECO:0007669"/>
    <property type="project" value="InterPro"/>
</dbReference>
<name>A0A069Q965_PSEAI</name>
<dbReference type="EMBL" id="NFFZ01000020">
    <property type="protein sequence ID" value="OTI56718.1"/>
    <property type="molecule type" value="Genomic_DNA"/>
</dbReference>
<evidence type="ECO:0000313" key="28">
    <source>
        <dbReference type="EMBL" id="MZZ17506.1"/>
    </source>
</evidence>
<evidence type="ECO:0000313" key="38">
    <source>
        <dbReference type="Proteomes" id="UP000644192"/>
    </source>
</evidence>
<comment type="subunit">
    <text evidence="20">Component of the cbb3-type cytochrome c oxidase at least composed of CcoN, CcoO, CcoQ and CcoP.</text>
</comment>
<dbReference type="GO" id="GO:0020037">
    <property type="term" value="F:heme binding"/>
    <property type="evidence" value="ECO:0007669"/>
    <property type="project" value="InterPro"/>
</dbReference>
<dbReference type="GO" id="GO:1902600">
    <property type="term" value="P:proton transmembrane transport"/>
    <property type="evidence" value="ECO:0007669"/>
    <property type="project" value="UniProtKB-KW"/>
</dbReference>
<dbReference type="InterPro" id="IPR009056">
    <property type="entry name" value="Cyt_c-like_dom"/>
</dbReference>
<organism evidence="28 38">
    <name type="scientific">Pseudomonas aeruginosa</name>
    <dbReference type="NCBI Taxonomy" id="287"/>
    <lineage>
        <taxon>Bacteria</taxon>
        <taxon>Pseudomonadati</taxon>
        <taxon>Pseudomonadota</taxon>
        <taxon>Gammaproteobacteria</taxon>
        <taxon>Pseudomonadales</taxon>
        <taxon>Pseudomonadaceae</taxon>
        <taxon>Pseudomonas</taxon>
    </lineage>
</organism>
<protein>
    <recommendedName>
        <fullName evidence="21">Cbb3-type cytochrome c oxidase subunit</fullName>
    </recommendedName>
</protein>
<evidence type="ECO:0000313" key="34">
    <source>
        <dbReference type="Proteomes" id="UP000194857"/>
    </source>
</evidence>
<evidence type="ECO:0000256" key="19">
    <source>
        <dbReference type="ARBA" id="ARBA00054634"/>
    </source>
</evidence>
<dbReference type="PANTHER" id="PTHR33751">
    <property type="entry name" value="CBB3-TYPE CYTOCHROME C OXIDASE SUBUNIT FIXP"/>
    <property type="match status" value="1"/>
</dbReference>
<evidence type="ECO:0000256" key="7">
    <source>
        <dbReference type="ARBA" id="ARBA00022617"/>
    </source>
</evidence>
<evidence type="ECO:0000256" key="1">
    <source>
        <dbReference type="ARBA" id="ARBA00004429"/>
    </source>
</evidence>
<dbReference type="Gene3D" id="1.10.760.10">
    <property type="entry name" value="Cytochrome c-like domain"/>
    <property type="match status" value="2"/>
</dbReference>
<dbReference type="InterPro" id="IPR032858">
    <property type="entry name" value="CcoP_N"/>
</dbReference>
<dbReference type="InterPro" id="IPR038414">
    <property type="entry name" value="CcoP_N_sf"/>
</dbReference>
<evidence type="ECO:0000256" key="21">
    <source>
        <dbReference type="PIRNR" id="PIRNR000006"/>
    </source>
</evidence>
<comment type="similarity">
    <text evidence="3 21">Belongs to the CcoP / FixP family.</text>
</comment>
<keyword evidence="17 21" id="KW-0406">Ion transport</keyword>
<dbReference type="EMDB" id="EMD-40625"/>
<dbReference type="EMBL" id="WXZT01000050">
    <property type="protein sequence ID" value="MZZ17506.1"/>
    <property type="molecule type" value="Genomic_DNA"/>
</dbReference>
<dbReference type="EMBL" id="WOAD01000001">
    <property type="protein sequence ID" value="MUI33723.1"/>
    <property type="molecule type" value="Genomic_DNA"/>
</dbReference>
<keyword evidence="18 21" id="KW-0472">Membrane</keyword>
<evidence type="ECO:0000256" key="10">
    <source>
        <dbReference type="ARBA" id="ARBA00022723"/>
    </source>
</evidence>
<feature type="domain" description="Cytochrome c" evidence="25">
    <location>
        <begin position="220"/>
        <end position="302"/>
    </location>
</feature>
<evidence type="ECO:0000256" key="22">
    <source>
        <dbReference type="PIRSR" id="PIRSR000006-1"/>
    </source>
</evidence>
<evidence type="ECO:0000256" key="20">
    <source>
        <dbReference type="ARBA" id="ARBA00063356"/>
    </source>
</evidence>
<keyword evidence="5 21" id="KW-1003">Cell membrane</keyword>
<reference evidence="33" key="1">
    <citation type="submission" date="2015-06" db="EMBL/GenBank/DDBJ databases">
        <authorList>
            <person name="Radhakrishnan Rajesh"/>
            <person name="Underwood Anthony"/>
            <person name="Al-Shahib Ali"/>
        </authorList>
    </citation>
    <scope>NUCLEOTIDE SEQUENCE [LARGE SCALE GENOMIC DNA]</scope>
    <source>
        <strain evidence="33">P19_London_7_VIM_2_05_10</strain>
    </source>
</reference>
<evidence type="ECO:0000313" key="27">
    <source>
        <dbReference type="EMBL" id="MUI33723.1"/>
    </source>
</evidence>
<dbReference type="Proteomes" id="UP000194857">
    <property type="component" value="Unassembled WGS sequence"/>
</dbReference>
<dbReference type="EMBL" id="NSNE01000002">
    <property type="protein sequence ID" value="RPM21526.1"/>
    <property type="molecule type" value="Genomic_DNA"/>
</dbReference>
<keyword evidence="14 24" id="KW-1133">Transmembrane helix</keyword>
<evidence type="ECO:0000313" key="37">
    <source>
        <dbReference type="Proteomes" id="UP000433532"/>
    </source>
</evidence>
<dbReference type="OMA" id="VDQTMGH"/>
<dbReference type="InterPro" id="IPR004678">
    <property type="entry name" value="Cyt_c_oxidase_cbb3_su3"/>
</dbReference>
<evidence type="ECO:0000256" key="18">
    <source>
        <dbReference type="ARBA" id="ARBA00023136"/>
    </source>
</evidence>
<dbReference type="Proteomes" id="UP001297540">
    <property type="component" value="Chromosome"/>
</dbReference>
<feature type="binding site" description="covalent" evidence="23">
    <location>
        <position position="146"/>
    </location>
    <ligand>
        <name>heme c</name>
        <dbReference type="ChEBI" id="CHEBI:61717"/>
        <label>1</label>
    </ligand>
</feature>
<evidence type="ECO:0000256" key="13">
    <source>
        <dbReference type="ARBA" id="ARBA00022982"/>
    </source>
</evidence>
<keyword evidence="4 21" id="KW-0813">Transport</keyword>
<keyword evidence="9 24" id="KW-0812">Transmembrane</keyword>
<evidence type="ECO:0000313" key="36">
    <source>
        <dbReference type="Proteomes" id="UP000284767"/>
    </source>
</evidence>
<evidence type="ECO:0000256" key="5">
    <source>
        <dbReference type="ARBA" id="ARBA00022475"/>
    </source>
</evidence>
<dbReference type="Proteomes" id="UP000284767">
    <property type="component" value="Unassembled WGS sequence"/>
</dbReference>
<evidence type="ECO:0000259" key="25">
    <source>
        <dbReference type="PROSITE" id="PS51007"/>
    </source>
</evidence>
<dbReference type="eggNOG" id="COG2010">
    <property type="taxonomic scope" value="Bacteria"/>
</dbReference>